<protein>
    <recommendedName>
        <fullName evidence="3">Arrestin-like N-terminal domain-containing protein</fullName>
    </recommendedName>
</protein>
<comment type="caution">
    <text evidence="2">The sequence shown here is derived from an EMBL/GenBank/DDBJ whole genome shotgun (WGS) entry which is preliminary data.</text>
</comment>
<feature type="region of interest" description="Disordered" evidence="1">
    <location>
        <begin position="135"/>
        <end position="156"/>
    </location>
</feature>
<accession>X1EI70</accession>
<evidence type="ECO:0000313" key="2">
    <source>
        <dbReference type="EMBL" id="GAH32986.1"/>
    </source>
</evidence>
<sequence>NRKSSRETLEPNDEIEGIFIIENRGKKDKKLKKAFVRINELYLEKVIYRDAETGEETKKYEDRKKTMKTEEVIKGDKIKAGEKKEIKFKMTMPSSWSKKKKNKIKDWRLEMWFIQKSAMVASRGSHKDDATCILPVKGSKRSPSFGVLPKKEKKKD</sequence>
<dbReference type="AlphaFoldDB" id="X1EI70"/>
<organism evidence="2">
    <name type="scientific">marine sediment metagenome</name>
    <dbReference type="NCBI Taxonomy" id="412755"/>
    <lineage>
        <taxon>unclassified sequences</taxon>
        <taxon>metagenomes</taxon>
        <taxon>ecological metagenomes</taxon>
    </lineage>
</organism>
<reference evidence="2" key="1">
    <citation type="journal article" date="2014" name="Front. Microbiol.">
        <title>High frequency of phylogenetically diverse reductive dehalogenase-homologous genes in deep subseafloor sedimentary metagenomes.</title>
        <authorList>
            <person name="Kawai M."/>
            <person name="Futagami T."/>
            <person name="Toyoda A."/>
            <person name="Takaki Y."/>
            <person name="Nishi S."/>
            <person name="Hori S."/>
            <person name="Arai W."/>
            <person name="Tsubouchi T."/>
            <person name="Morono Y."/>
            <person name="Uchiyama I."/>
            <person name="Ito T."/>
            <person name="Fujiyama A."/>
            <person name="Inagaki F."/>
            <person name="Takami H."/>
        </authorList>
    </citation>
    <scope>NUCLEOTIDE SEQUENCE</scope>
    <source>
        <strain evidence="2">Expedition CK06-06</strain>
    </source>
</reference>
<feature type="non-terminal residue" evidence="2">
    <location>
        <position position="1"/>
    </location>
</feature>
<evidence type="ECO:0000256" key="1">
    <source>
        <dbReference type="SAM" id="MobiDB-lite"/>
    </source>
</evidence>
<gene>
    <name evidence="2" type="ORF">S03H2_17647</name>
</gene>
<proteinExistence type="predicted"/>
<name>X1EI70_9ZZZZ</name>
<dbReference type="EMBL" id="BARU01009118">
    <property type="protein sequence ID" value="GAH32986.1"/>
    <property type="molecule type" value="Genomic_DNA"/>
</dbReference>
<evidence type="ECO:0008006" key="3">
    <source>
        <dbReference type="Google" id="ProtNLM"/>
    </source>
</evidence>